<keyword evidence="6" id="KW-1185">Reference proteome</keyword>
<dbReference type="AlphaFoldDB" id="A0A3B0BWD6"/>
<feature type="compositionally biased region" description="Basic and acidic residues" evidence="4">
    <location>
        <begin position="213"/>
        <end position="226"/>
    </location>
</feature>
<comment type="similarity">
    <text evidence="3">Belongs to the gas vesicle GvpF/GvpL family.</text>
</comment>
<reference evidence="5 6" key="1">
    <citation type="journal article" date="2015" name="Antonie Van Leeuwenhoek">
        <title>Streptomyces klenkii sp. nov., isolated from deep marine sediment.</title>
        <authorList>
            <person name="Veyisoglu A."/>
            <person name="Sahin N."/>
        </authorList>
    </citation>
    <scope>NUCLEOTIDE SEQUENCE [LARGE SCALE GENOMIC DNA]</scope>
    <source>
        <strain evidence="5 6">KCTC 29202</strain>
    </source>
</reference>
<feature type="region of interest" description="Disordered" evidence="4">
    <location>
        <begin position="207"/>
        <end position="226"/>
    </location>
</feature>
<comment type="caution">
    <text evidence="5">The sequence shown here is derived from an EMBL/GenBank/DDBJ whole genome shotgun (WGS) entry which is preliminary data.</text>
</comment>
<evidence type="ECO:0000256" key="4">
    <source>
        <dbReference type="SAM" id="MobiDB-lite"/>
    </source>
</evidence>
<dbReference type="PANTHER" id="PTHR36852">
    <property type="entry name" value="PROTEIN GVPL 2"/>
    <property type="match status" value="1"/>
</dbReference>
<sequence>MGERPRAVLRRPPRRTGRRERPAPGARRRTGTASGGDPVNHEELLYAYAVTRDDGTPGAGDLETLTGVAGESVRPVRHLGLTTLVGQVPAAGFDEAALRASLEDVAWLEKAARAHQRVIDAVSAGGACVLPLRLATVYRDETGVRRMLADRHAQLGAALDRLDGCVEWGVKVHAVGSAGQAPAATGSSSGAGPPAPRAAMSGRDYLRSRAAARHADEEGARREDEAARGIHAALTALAEQTRIYPPRQGSLAGPSGRNVLNAAYLVRRESGGRFTSAAAGLAGLAPEDGVRLELTGPWAPYSFAGQATTGQPTAGEEIP</sequence>
<name>A0A3B0BWD6_9ACTN</name>
<organism evidence="5 6">
    <name type="scientific">Streptomyces klenkii</name>
    <dbReference type="NCBI Taxonomy" id="1420899"/>
    <lineage>
        <taxon>Bacteria</taxon>
        <taxon>Bacillati</taxon>
        <taxon>Actinomycetota</taxon>
        <taxon>Actinomycetes</taxon>
        <taxon>Kitasatosporales</taxon>
        <taxon>Streptomycetaceae</taxon>
        <taxon>Streptomyces</taxon>
    </lineage>
</organism>
<dbReference type="EMBL" id="RBAM01000001">
    <property type="protein sequence ID" value="RKN77300.1"/>
    <property type="molecule type" value="Genomic_DNA"/>
</dbReference>
<protein>
    <submittedName>
        <fullName evidence="5">Gas vesicle protein</fullName>
    </submittedName>
</protein>
<dbReference type="Proteomes" id="UP000270343">
    <property type="component" value="Unassembled WGS sequence"/>
</dbReference>
<dbReference type="GO" id="GO:0031412">
    <property type="term" value="P:gas vesicle organization"/>
    <property type="evidence" value="ECO:0007669"/>
    <property type="project" value="InterPro"/>
</dbReference>
<feature type="region of interest" description="Disordered" evidence="4">
    <location>
        <begin position="180"/>
        <end position="200"/>
    </location>
</feature>
<gene>
    <name evidence="5" type="ORF">D7231_00710</name>
</gene>
<dbReference type="PANTHER" id="PTHR36852:SF1">
    <property type="entry name" value="PROTEIN GVPL 2"/>
    <property type="match status" value="1"/>
</dbReference>
<dbReference type="OrthoDB" id="146444at2"/>
<dbReference type="InterPro" id="IPR009430">
    <property type="entry name" value="GvpL/GvpF"/>
</dbReference>
<evidence type="ECO:0000313" key="5">
    <source>
        <dbReference type="EMBL" id="RKN77300.1"/>
    </source>
</evidence>
<keyword evidence="1" id="KW-0304">Gas vesicle</keyword>
<evidence type="ECO:0000256" key="1">
    <source>
        <dbReference type="ARBA" id="ARBA00022987"/>
    </source>
</evidence>
<evidence type="ECO:0000313" key="6">
    <source>
        <dbReference type="Proteomes" id="UP000270343"/>
    </source>
</evidence>
<evidence type="ECO:0000256" key="3">
    <source>
        <dbReference type="ARBA" id="ARBA00035643"/>
    </source>
</evidence>
<feature type="compositionally biased region" description="Basic residues" evidence="4">
    <location>
        <begin position="7"/>
        <end position="18"/>
    </location>
</feature>
<accession>A0A3B0BWD6</accession>
<proteinExistence type="inferred from homology"/>
<dbReference type="GO" id="GO:0031411">
    <property type="term" value="C:gas vesicle"/>
    <property type="evidence" value="ECO:0007669"/>
    <property type="project" value="UniProtKB-SubCell"/>
</dbReference>
<feature type="region of interest" description="Disordered" evidence="4">
    <location>
        <begin position="1"/>
        <end position="39"/>
    </location>
</feature>
<evidence type="ECO:0000256" key="2">
    <source>
        <dbReference type="ARBA" id="ARBA00035108"/>
    </source>
</evidence>
<comment type="subcellular location">
    <subcellularLocation>
        <location evidence="2">Gas vesicle</location>
    </subcellularLocation>
</comment>
<dbReference type="Pfam" id="PF06386">
    <property type="entry name" value="GvpL_GvpF"/>
    <property type="match status" value="1"/>
</dbReference>